<dbReference type="InterPro" id="IPR005545">
    <property type="entry name" value="YCII"/>
</dbReference>
<gene>
    <name evidence="3" type="ORF">AACH00_04020</name>
</gene>
<dbReference type="PANTHER" id="PTHR37828:SF1">
    <property type="entry name" value="YCII-RELATED DOMAIN-CONTAINING PROTEIN"/>
    <property type="match status" value="1"/>
</dbReference>
<dbReference type="RefSeq" id="WP_341397712.1">
    <property type="nucleotide sequence ID" value="NZ_JBBUTI010000002.1"/>
</dbReference>
<dbReference type="Pfam" id="PF03795">
    <property type="entry name" value="YCII"/>
    <property type="match status" value="1"/>
</dbReference>
<protein>
    <submittedName>
        <fullName evidence="3">YciI family protein</fullName>
    </submittedName>
</protein>
<organism evidence="3 4">
    <name type="scientific">Ideonella margarita</name>
    <dbReference type="NCBI Taxonomy" id="2984191"/>
    <lineage>
        <taxon>Bacteria</taxon>
        <taxon>Pseudomonadati</taxon>
        <taxon>Pseudomonadota</taxon>
        <taxon>Betaproteobacteria</taxon>
        <taxon>Burkholderiales</taxon>
        <taxon>Sphaerotilaceae</taxon>
        <taxon>Ideonella</taxon>
    </lineage>
</organism>
<keyword evidence="4" id="KW-1185">Reference proteome</keyword>
<evidence type="ECO:0000313" key="4">
    <source>
        <dbReference type="Proteomes" id="UP001379945"/>
    </source>
</evidence>
<dbReference type="InterPro" id="IPR011008">
    <property type="entry name" value="Dimeric_a/b-barrel"/>
</dbReference>
<dbReference type="PANTHER" id="PTHR37828">
    <property type="entry name" value="GSR2449 PROTEIN"/>
    <property type="match status" value="1"/>
</dbReference>
<comment type="caution">
    <text evidence="3">The sequence shown here is derived from an EMBL/GenBank/DDBJ whole genome shotgun (WGS) entry which is preliminary data.</text>
</comment>
<dbReference type="EMBL" id="JBBUTI010000002">
    <property type="protein sequence ID" value="MEK8045512.1"/>
    <property type="molecule type" value="Genomic_DNA"/>
</dbReference>
<evidence type="ECO:0000259" key="2">
    <source>
        <dbReference type="Pfam" id="PF03795"/>
    </source>
</evidence>
<dbReference type="Gene3D" id="3.30.70.1060">
    <property type="entry name" value="Dimeric alpha+beta barrel"/>
    <property type="match status" value="1"/>
</dbReference>
<proteinExistence type="inferred from homology"/>
<reference evidence="3 4" key="1">
    <citation type="submission" date="2024-04" db="EMBL/GenBank/DDBJ databases">
        <title>Novel species of the genus Ideonella isolated from streams.</title>
        <authorList>
            <person name="Lu H."/>
        </authorList>
    </citation>
    <scope>NUCLEOTIDE SEQUENCE [LARGE SCALE GENOMIC DNA]</scope>
    <source>
        <strain evidence="3 4">LYT19W</strain>
    </source>
</reference>
<sequence>MYLILLTYIRPLPEVEAVLEAHRAYLREAPEAASIVLTGRKATRDGGLVMLRAPSRAAVDDFIVRDPYATAGVAAFEVIEFDVAQVGAGLEALKG</sequence>
<comment type="similarity">
    <text evidence="1">Belongs to the YciI family.</text>
</comment>
<dbReference type="SUPFAM" id="SSF54909">
    <property type="entry name" value="Dimeric alpha+beta barrel"/>
    <property type="match status" value="1"/>
</dbReference>
<name>A0ABU9C4H6_9BURK</name>
<dbReference type="Proteomes" id="UP001379945">
    <property type="component" value="Unassembled WGS sequence"/>
</dbReference>
<evidence type="ECO:0000313" key="3">
    <source>
        <dbReference type="EMBL" id="MEK8045512.1"/>
    </source>
</evidence>
<feature type="domain" description="YCII-related" evidence="2">
    <location>
        <begin position="1"/>
        <end position="81"/>
    </location>
</feature>
<evidence type="ECO:0000256" key="1">
    <source>
        <dbReference type="ARBA" id="ARBA00007689"/>
    </source>
</evidence>
<accession>A0ABU9C4H6</accession>